<dbReference type="STRING" id="604330.SAMN04489857_1622"/>
<dbReference type="RefSeq" id="WP_090845198.1">
    <property type="nucleotide sequence ID" value="NZ_FMZL01000003.1"/>
</dbReference>
<gene>
    <name evidence="4" type="ORF">SAMN04487824_10373</name>
</gene>
<proteinExistence type="inferred from homology"/>
<dbReference type="GO" id="GO:0006508">
    <property type="term" value="P:proteolysis"/>
    <property type="evidence" value="ECO:0007669"/>
    <property type="project" value="UniProtKB-KW"/>
</dbReference>
<dbReference type="PANTHER" id="PTHR30217:SF6">
    <property type="entry name" value="TRNA HYDROXYLATION PROTEIN P"/>
    <property type="match status" value="1"/>
</dbReference>
<dbReference type="PROSITE" id="PS01276">
    <property type="entry name" value="PEPTIDASE_U32"/>
    <property type="match status" value="1"/>
</dbReference>
<dbReference type="InterPro" id="IPR001539">
    <property type="entry name" value="Peptidase_U32"/>
</dbReference>
<dbReference type="AlphaFoldDB" id="A0A1G6IWU1"/>
<dbReference type="EMBL" id="FMZL01000003">
    <property type="protein sequence ID" value="SDC10226.1"/>
    <property type="molecule type" value="Genomic_DNA"/>
</dbReference>
<keyword evidence="5" id="KW-1185">Reference proteome</keyword>
<accession>A0A1G6IWU1</accession>
<dbReference type="GO" id="GO:0008233">
    <property type="term" value="F:peptidase activity"/>
    <property type="evidence" value="ECO:0007669"/>
    <property type="project" value="UniProtKB-KW"/>
</dbReference>
<reference evidence="5" key="1">
    <citation type="submission" date="2016-10" db="EMBL/GenBank/DDBJ databases">
        <authorList>
            <person name="Varghese N."/>
            <person name="Submissions S."/>
        </authorList>
    </citation>
    <scope>NUCLEOTIDE SEQUENCE [LARGE SCALE GENOMIC DNA]</scope>
    <source>
        <strain evidence="5">DSM 22619</strain>
    </source>
</reference>
<dbReference type="InterPro" id="IPR051454">
    <property type="entry name" value="RNA/ubiquinone_mod_enzymes"/>
</dbReference>
<dbReference type="Proteomes" id="UP000198528">
    <property type="component" value="Unassembled WGS sequence"/>
</dbReference>
<dbReference type="Pfam" id="PF01136">
    <property type="entry name" value="Peptidase_U32"/>
    <property type="match status" value="1"/>
</dbReference>
<keyword evidence="1 4" id="KW-0645">Protease</keyword>
<organism evidence="4 5">
    <name type="scientific">Parafannyhessea umbonata</name>
    <dbReference type="NCBI Taxonomy" id="604330"/>
    <lineage>
        <taxon>Bacteria</taxon>
        <taxon>Bacillati</taxon>
        <taxon>Actinomycetota</taxon>
        <taxon>Coriobacteriia</taxon>
        <taxon>Coriobacteriales</taxon>
        <taxon>Atopobiaceae</taxon>
        <taxon>Parafannyhessea</taxon>
    </lineage>
</organism>
<evidence type="ECO:0000313" key="5">
    <source>
        <dbReference type="Proteomes" id="UP000198528"/>
    </source>
</evidence>
<dbReference type="PANTHER" id="PTHR30217">
    <property type="entry name" value="PEPTIDASE U32 FAMILY"/>
    <property type="match status" value="1"/>
</dbReference>
<keyword evidence="2" id="KW-0378">Hydrolase</keyword>
<evidence type="ECO:0000256" key="3">
    <source>
        <dbReference type="ARBA" id="ARBA00038374"/>
    </source>
</evidence>
<name>A0A1G6IWU1_9ACTN</name>
<comment type="similarity">
    <text evidence="3">Belongs to the peptidase U32 family.</text>
</comment>
<evidence type="ECO:0000256" key="2">
    <source>
        <dbReference type="ARBA" id="ARBA00022801"/>
    </source>
</evidence>
<evidence type="ECO:0000313" key="4">
    <source>
        <dbReference type="EMBL" id="SDC10226.1"/>
    </source>
</evidence>
<sequence length="432" mass="47454">MTSANNISASAAAPARRRPMRLLAPAGGPEQLRQAMHFGADEVYLAGRSWGMRARSKNFDRDQLEQAVRLAHASGVAVHLTLNTLMRDCDIDALPDYLRFVDQIGVDAAIVADLGAMALVRRYAPHVELHVSTQASVMNALAAEEYARLGARRVVLAREMSVREVADLRRHLDADGFSSLELEVFAHGSMCMAVSGRCLLSSELVGRERGASFGACTQPCRWGWTLVEESRPDVRRMPVEQDDSWSYILSSNDLAMLDHLDDLAAAGVAAVKIEGRAKGAYYTACVTNAYRHVLDGEPASAWVGELDAVSHRPYSTGFFYGNPTQNPGRVEYQRDRLMVATVEKSVALSADAGSGPRYMTEVLCRNKAAAGSVLQVLSPREPIRECRLGSLERFDAELQTWVPAADLSRAMERYRTVLPFALEPLDILCLKQ</sequence>
<evidence type="ECO:0000256" key="1">
    <source>
        <dbReference type="ARBA" id="ARBA00022670"/>
    </source>
</evidence>
<protein>
    <submittedName>
        <fullName evidence="4">Putative protease</fullName>
    </submittedName>
</protein>